<sequence>MNAPDRFRDNQPGARERKEMKRITAPFSKYISIAVFLLVWETVSRLKLVNPLFIPPVTKVLGKTWEMLMDGVLLKHMEISIFRAFLGFLIAMVIGIPLGFLLGGWFKRLQLALGPLLEFFSQTNPFILFHLIMLFLGIGEATKVSIIAWVCIWPIIFSTISGIQNTNPYLLKAARGFGLNRLSLFYKIVLPSAGPAIFVGLRLSAGYSFFMLIAAEMMGSSSGLGWLILNSQENYDILRIFASATVIALLGLGVDLLMGLAEKKIIRVGFEEFLNSEY</sequence>
<dbReference type="PANTHER" id="PTHR30151">
    <property type="entry name" value="ALKANE SULFONATE ABC TRANSPORTER-RELATED, MEMBRANE SUBUNIT"/>
    <property type="match status" value="1"/>
</dbReference>
<keyword evidence="2 7" id="KW-0813">Transport</keyword>
<organism evidence="9 10">
    <name type="scientific">Syntrophobotulus glycolicus (strain DSM 8271 / FlGlyR)</name>
    <dbReference type="NCBI Taxonomy" id="645991"/>
    <lineage>
        <taxon>Bacteria</taxon>
        <taxon>Bacillati</taxon>
        <taxon>Bacillota</taxon>
        <taxon>Clostridia</taxon>
        <taxon>Eubacteriales</taxon>
        <taxon>Desulfitobacteriaceae</taxon>
        <taxon>Syntrophobotulus</taxon>
    </lineage>
</organism>
<proteinExistence type="inferred from homology"/>
<keyword evidence="5 7" id="KW-1133">Transmembrane helix</keyword>
<dbReference type="InterPro" id="IPR035906">
    <property type="entry name" value="MetI-like_sf"/>
</dbReference>
<evidence type="ECO:0000256" key="3">
    <source>
        <dbReference type="ARBA" id="ARBA00022475"/>
    </source>
</evidence>
<dbReference type="EMBL" id="CP002547">
    <property type="protein sequence ID" value="ADY57033.1"/>
    <property type="molecule type" value="Genomic_DNA"/>
</dbReference>
<dbReference type="SUPFAM" id="SSF161098">
    <property type="entry name" value="MetI-like"/>
    <property type="match status" value="1"/>
</dbReference>
<evidence type="ECO:0000256" key="6">
    <source>
        <dbReference type="ARBA" id="ARBA00023136"/>
    </source>
</evidence>
<dbReference type="AlphaFoldDB" id="F0SXX2"/>
<evidence type="ECO:0000256" key="2">
    <source>
        <dbReference type="ARBA" id="ARBA00022448"/>
    </source>
</evidence>
<dbReference type="Proteomes" id="UP000007488">
    <property type="component" value="Chromosome"/>
</dbReference>
<keyword evidence="6 7" id="KW-0472">Membrane</keyword>
<name>F0SXX2_SYNGF</name>
<dbReference type="eggNOG" id="COG0600">
    <property type="taxonomic scope" value="Bacteria"/>
</dbReference>
<evidence type="ECO:0000313" key="9">
    <source>
        <dbReference type="EMBL" id="ADY57033.1"/>
    </source>
</evidence>
<dbReference type="KEGG" id="sgy:Sgly_2762"/>
<feature type="transmembrane region" description="Helical" evidence="7">
    <location>
        <begin position="184"/>
        <end position="203"/>
    </location>
</feature>
<feature type="domain" description="ABC transmembrane type-1" evidence="8">
    <location>
        <begin position="77"/>
        <end position="258"/>
    </location>
</feature>
<dbReference type="PROSITE" id="PS50928">
    <property type="entry name" value="ABC_TM1"/>
    <property type="match status" value="1"/>
</dbReference>
<evidence type="ECO:0000256" key="5">
    <source>
        <dbReference type="ARBA" id="ARBA00022989"/>
    </source>
</evidence>
<accession>F0SXX2</accession>
<feature type="transmembrane region" description="Helical" evidence="7">
    <location>
        <begin position="241"/>
        <end position="261"/>
    </location>
</feature>
<comment type="similarity">
    <text evidence="7">Belongs to the binding-protein-dependent transport system permease family.</text>
</comment>
<dbReference type="GO" id="GO:0055085">
    <property type="term" value="P:transmembrane transport"/>
    <property type="evidence" value="ECO:0007669"/>
    <property type="project" value="InterPro"/>
</dbReference>
<reference evidence="9 10" key="1">
    <citation type="journal article" date="2011" name="Stand. Genomic Sci.">
        <title>Complete genome sequence of Syntrophobotulus glycolicus type strain (FlGlyR).</title>
        <authorList>
            <person name="Han C."/>
            <person name="Mwirichia R."/>
            <person name="Chertkov O."/>
            <person name="Held B."/>
            <person name="Lapidus A."/>
            <person name="Nolan M."/>
            <person name="Lucas S."/>
            <person name="Hammon N."/>
            <person name="Deshpande S."/>
            <person name="Cheng J.F."/>
            <person name="Tapia R."/>
            <person name="Goodwin L."/>
            <person name="Pitluck S."/>
            <person name="Huntemann M."/>
            <person name="Liolios K."/>
            <person name="Ivanova N."/>
            <person name="Pagani I."/>
            <person name="Mavromatis K."/>
            <person name="Ovchinikova G."/>
            <person name="Pati A."/>
            <person name="Chen A."/>
            <person name="Palaniappan K."/>
            <person name="Land M."/>
            <person name="Hauser L."/>
            <person name="Brambilla E.M."/>
            <person name="Rohde M."/>
            <person name="Spring S."/>
            <person name="Sikorski J."/>
            <person name="Goker M."/>
            <person name="Woyke T."/>
            <person name="Bristow J."/>
            <person name="Eisen J.A."/>
            <person name="Markowitz V."/>
            <person name="Hugenholtz P."/>
            <person name="Kyrpides N.C."/>
            <person name="Klenk H.P."/>
            <person name="Detter J.C."/>
        </authorList>
    </citation>
    <scope>NUCLEOTIDE SEQUENCE [LARGE SCALE GENOMIC DNA]</scope>
    <source>
        <strain evidence="10">DSM 8271 / FlGlyR</strain>
    </source>
</reference>
<dbReference type="InterPro" id="IPR000515">
    <property type="entry name" value="MetI-like"/>
</dbReference>
<comment type="subcellular location">
    <subcellularLocation>
        <location evidence="1 7">Cell membrane</location>
        <topology evidence="1 7">Multi-pass membrane protein</topology>
    </subcellularLocation>
</comment>
<dbReference type="HOGENOM" id="CLU_046113_1_3_9"/>
<evidence type="ECO:0000259" key="8">
    <source>
        <dbReference type="PROSITE" id="PS50928"/>
    </source>
</evidence>
<dbReference type="STRING" id="645991.Sgly_2762"/>
<feature type="transmembrane region" description="Helical" evidence="7">
    <location>
        <begin position="209"/>
        <end position="229"/>
    </location>
</feature>
<evidence type="ECO:0000256" key="4">
    <source>
        <dbReference type="ARBA" id="ARBA00022692"/>
    </source>
</evidence>
<dbReference type="PANTHER" id="PTHR30151:SF0">
    <property type="entry name" value="ABC TRANSPORTER PERMEASE PROTEIN MJ0413-RELATED"/>
    <property type="match status" value="1"/>
</dbReference>
<dbReference type="Gene3D" id="1.10.3720.10">
    <property type="entry name" value="MetI-like"/>
    <property type="match status" value="1"/>
</dbReference>
<evidence type="ECO:0000256" key="1">
    <source>
        <dbReference type="ARBA" id="ARBA00004651"/>
    </source>
</evidence>
<gene>
    <name evidence="9" type="ordered locus">Sgly_2762</name>
</gene>
<keyword evidence="4 7" id="KW-0812">Transmembrane</keyword>
<dbReference type="Pfam" id="PF00528">
    <property type="entry name" value="BPD_transp_1"/>
    <property type="match status" value="1"/>
</dbReference>
<feature type="transmembrane region" description="Helical" evidence="7">
    <location>
        <begin position="81"/>
        <end position="104"/>
    </location>
</feature>
<keyword evidence="3" id="KW-1003">Cell membrane</keyword>
<dbReference type="GO" id="GO:0005886">
    <property type="term" value="C:plasma membrane"/>
    <property type="evidence" value="ECO:0007669"/>
    <property type="project" value="UniProtKB-SubCell"/>
</dbReference>
<reference evidence="10" key="2">
    <citation type="submission" date="2011-02" db="EMBL/GenBank/DDBJ databases">
        <title>The complete genome of Syntrophobotulus glycolicus DSM 8271.</title>
        <authorList>
            <person name="Lucas S."/>
            <person name="Copeland A."/>
            <person name="Lapidus A."/>
            <person name="Bruce D."/>
            <person name="Goodwin L."/>
            <person name="Pitluck S."/>
            <person name="Kyrpides N."/>
            <person name="Mavromatis K."/>
            <person name="Pagani I."/>
            <person name="Ivanova N."/>
            <person name="Mikhailova N."/>
            <person name="Chertkov O."/>
            <person name="Held B."/>
            <person name="Detter J.C."/>
            <person name="Tapia R."/>
            <person name="Han C."/>
            <person name="Land M."/>
            <person name="Hauser L."/>
            <person name="Markowitz V."/>
            <person name="Cheng J.-F."/>
            <person name="Hugenholtz P."/>
            <person name="Woyke T."/>
            <person name="Wu D."/>
            <person name="Spring S."/>
            <person name="Schroeder M."/>
            <person name="Brambilla E."/>
            <person name="Klenk H.-P."/>
            <person name="Eisen J.A."/>
        </authorList>
    </citation>
    <scope>NUCLEOTIDE SEQUENCE [LARGE SCALE GENOMIC DNA]</scope>
    <source>
        <strain evidence="10">DSM 8271 / FlGlyR</strain>
    </source>
</reference>
<feature type="transmembrane region" description="Helical" evidence="7">
    <location>
        <begin position="144"/>
        <end position="163"/>
    </location>
</feature>
<evidence type="ECO:0000256" key="7">
    <source>
        <dbReference type="RuleBase" id="RU363032"/>
    </source>
</evidence>
<dbReference type="CDD" id="cd06261">
    <property type="entry name" value="TM_PBP2"/>
    <property type="match status" value="1"/>
</dbReference>
<evidence type="ECO:0000313" key="10">
    <source>
        <dbReference type="Proteomes" id="UP000007488"/>
    </source>
</evidence>
<keyword evidence="10" id="KW-1185">Reference proteome</keyword>
<protein>
    <submittedName>
        <fullName evidence="9">Binding-protein-dependent transport systems inner membrane component</fullName>
    </submittedName>
</protein>
<feature type="transmembrane region" description="Helical" evidence="7">
    <location>
        <begin position="116"/>
        <end position="138"/>
    </location>
</feature>